<sequence length="115" mass="12460">MSFAIESMKPQKDLAYGLLRIVFRSSLSLAEILNYNTGTVGVVIAPTTVKGVCRRAPVFEHVLMIVGGNHLSTRRKRENGGRSFADATTAAEDNRGPSIQGGTVADAGRQEIQWK</sequence>
<protein>
    <submittedName>
        <fullName evidence="2">Uncharacterized protein</fullName>
    </submittedName>
</protein>
<evidence type="ECO:0000256" key="1">
    <source>
        <dbReference type="SAM" id="MobiDB-lite"/>
    </source>
</evidence>
<dbReference type="EMBL" id="JAAMPI010001957">
    <property type="protein sequence ID" value="KAF4621521.1"/>
    <property type="molecule type" value="Genomic_DNA"/>
</dbReference>
<feature type="region of interest" description="Disordered" evidence="1">
    <location>
        <begin position="73"/>
        <end position="115"/>
    </location>
</feature>
<comment type="caution">
    <text evidence="2">The sequence shown here is derived from an EMBL/GenBank/DDBJ whole genome shotgun (WGS) entry which is preliminary data.</text>
</comment>
<name>A0A8H4VSU4_9HELO</name>
<dbReference type="AlphaFoldDB" id="A0A8H4VSU4"/>
<proteinExistence type="predicted"/>
<gene>
    <name evidence="2" type="ORF">G7Y89_g14550</name>
</gene>
<evidence type="ECO:0000313" key="2">
    <source>
        <dbReference type="EMBL" id="KAF4621521.1"/>
    </source>
</evidence>
<keyword evidence="3" id="KW-1185">Reference proteome</keyword>
<reference evidence="2 3" key="1">
    <citation type="submission" date="2020-03" db="EMBL/GenBank/DDBJ databases">
        <title>Draft Genome Sequence of Cudoniella acicularis.</title>
        <authorList>
            <person name="Buettner E."/>
            <person name="Kellner H."/>
        </authorList>
    </citation>
    <scope>NUCLEOTIDE SEQUENCE [LARGE SCALE GENOMIC DNA]</scope>
    <source>
        <strain evidence="2 3">DSM 108380</strain>
    </source>
</reference>
<dbReference type="Proteomes" id="UP000566819">
    <property type="component" value="Unassembled WGS sequence"/>
</dbReference>
<evidence type="ECO:0000313" key="3">
    <source>
        <dbReference type="Proteomes" id="UP000566819"/>
    </source>
</evidence>
<organism evidence="2 3">
    <name type="scientific">Cudoniella acicularis</name>
    <dbReference type="NCBI Taxonomy" id="354080"/>
    <lineage>
        <taxon>Eukaryota</taxon>
        <taxon>Fungi</taxon>
        <taxon>Dikarya</taxon>
        <taxon>Ascomycota</taxon>
        <taxon>Pezizomycotina</taxon>
        <taxon>Leotiomycetes</taxon>
        <taxon>Helotiales</taxon>
        <taxon>Tricladiaceae</taxon>
        <taxon>Cudoniella</taxon>
    </lineage>
</organism>
<accession>A0A8H4VSU4</accession>